<sequence length="108" mass="11665">MAYHTLHERFGRLPSGLTVLPGHVHVEPDGTWATGRPGTLVAATLGDVLDGLAPYGLDEPAFVDRVTSDLPEKPANYERVIRINRGVDEAADETEDISLETGRNNCAV</sequence>
<organism evidence="1 2">
    <name type="scientific">Halobaculum litoreum</name>
    <dbReference type="NCBI Taxonomy" id="3031998"/>
    <lineage>
        <taxon>Archaea</taxon>
        <taxon>Methanobacteriati</taxon>
        <taxon>Methanobacteriota</taxon>
        <taxon>Stenosarchaea group</taxon>
        <taxon>Halobacteria</taxon>
        <taxon>Halobacteriales</taxon>
        <taxon>Haloferacaceae</taxon>
        <taxon>Halobaculum</taxon>
    </lineage>
</organism>
<dbReference type="Proteomes" id="UP001596368">
    <property type="component" value="Unassembled WGS sequence"/>
</dbReference>
<dbReference type="EMBL" id="JBHSZG010000008">
    <property type="protein sequence ID" value="MFC7138107.1"/>
    <property type="molecule type" value="Genomic_DNA"/>
</dbReference>
<name>A0ABD5XY34_9EURY</name>
<evidence type="ECO:0000313" key="1">
    <source>
        <dbReference type="EMBL" id="MFC7138107.1"/>
    </source>
</evidence>
<accession>A0ABD5XY34</accession>
<comment type="caution">
    <text evidence="1">The sequence shown here is derived from an EMBL/GenBank/DDBJ whole genome shotgun (WGS) entry which is preliminary data.</text>
</comment>
<proteinExistence type="predicted"/>
<reference evidence="1 2" key="1">
    <citation type="journal article" date="2019" name="Int. J. Syst. Evol. Microbiol.">
        <title>The Global Catalogue of Microorganisms (GCM) 10K type strain sequencing project: providing services to taxonomists for standard genome sequencing and annotation.</title>
        <authorList>
            <consortium name="The Broad Institute Genomics Platform"/>
            <consortium name="The Broad Institute Genome Sequencing Center for Infectious Disease"/>
            <person name="Wu L."/>
            <person name="Ma J."/>
        </authorList>
    </citation>
    <scope>NUCLEOTIDE SEQUENCE [LARGE SCALE GENOMIC DNA]</scope>
    <source>
        <strain evidence="1 2">DT92</strain>
    </source>
</reference>
<gene>
    <name evidence="1" type="ORF">ACFQRB_19780</name>
</gene>
<evidence type="ECO:0000313" key="2">
    <source>
        <dbReference type="Proteomes" id="UP001596368"/>
    </source>
</evidence>
<keyword evidence="2" id="KW-1185">Reference proteome</keyword>
<protein>
    <submittedName>
        <fullName evidence="1">Uncharacterized protein</fullName>
    </submittedName>
</protein>
<dbReference type="AlphaFoldDB" id="A0ABD5XY34"/>